<dbReference type="GeneID" id="38136356"/>
<proteinExistence type="predicted"/>
<sequence length="78" mass="8881">MKLGFFKFCKTARVAVLSEAELSGHPIHPFIHSSIHFPIFLDSLCCLASFCSFLTLFSHHSFPFLPVDLSLNPFRREP</sequence>
<dbReference type="AlphaFoldDB" id="A0A3F3PMG8"/>
<keyword evidence="2" id="KW-1185">Reference proteome</keyword>
<evidence type="ECO:0000313" key="2">
    <source>
        <dbReference type="Proteomes" id="UP000253729"/>
    </source>
</evidence>
<dbReference type="Proteomes" id="UP000253729">
    <property type="component" value="Unassembled WGS sequence"/>
</dbReference>
<dbReference type="RefSeq" id="XP_026621152.1">
    <property type="nucleotide sequence ID" value="XM_026768000.1"/>
</dbReference>
<dbReference type="EMBL" id="KZ852079">
    <property type="protein sequence ID" value="RDH28130.1"/>
    <property type="molecule type" value="Genomic_DNA"/>
</dbReference>
<evidence type="ECO:0000313" key="1">
    <source>
        <dbReference type="EMBL" id="RDH28130.1"/>
    </source>
</evidence>
<protein>
    <submittedName>
        <fullName evidence="1">Uncharacterized protein</fullName>
    </submittedName>
</protein>
<reference evidence="1 2" key="1">
    <citation type="submission" date="2018-07" db="EMBL/GenBank/DDBJ databases">
        <title>The genomes of Aspergillus section Nigri reveals drivers in fungal speciation.</title>
        <authorList>
            <consortium name="DOE Joint Genome Institute"/>
            <person name="Vesth T.C."/>
            <person name="Nybo J."/>
            <person name="Theobald S."/>
            <person name="Brandl J."/>
            <person name="Frisvad J.C."/>
            <person name="Nielsen K.F."/>
            <person name="Lyhne E.K."/>
            <person name="Kogle M.E."/>
            <person name="Kuo A."/>
            <person name="Riley R."/>
            <person name="Clum A."/>
            <person name="Nolan M."/>
            <person name="Lipzen A."/>
            <person name="Salamov A."/>
            <person name="Henrissat B."/>
            <person name="Wiebenga A."/>
            <person name="De vries R.P."/>
            <person name="Grigoriev I.V."/>
            <person name="Mortensen U.H."/>
            <person name="Andersen M.R."/>
            <person name="Baker S.E."/>
        </authorList>
    </citation>
    <scope>NUCLEOTIDE SEQUENCE [LARGE SCALE GENOMIC DNA]</scope>
    <source>
        <strain evidence="1 2">CBS 139.54b</strain>
    </source>
</reference>
<name>A0A3F3PMG8_9EURO</name>
<gene>
    <name evidence="1" type="ORF">BDQ94DRAFT_152602</name>
</gene>
<organism evidence="1 2">
    <name type="scientific">Aspergillus welwitschiae</name>
    <dbReference type="NCBI Taxonomy" id="1341132"/>
    <lineage>
        <taxon>Eukaryota</taxon>
        <taxon>Fungi</taxon>
        <taxon>Dikarya</taxon>
        <taxon>Ascomycota</taxon>
        <taxon>Pezizomycotina</taxon>
        <taxon>Eurotiomycetes</taxon>
        <taxon>Eurotiomycetidae</taxon>
        <taxon>Eurotiales</taxon>
        <taxon>Aspergillaceae</taxon>
        <taxon>Aspergillus</taxon>
        <taxon>Aspergillus subgen. Circumdati</taxon>
    </lineage>
</organism>
<accession>A0A3F3PMG8</accession>